<sequence>MARGSRRDDLEAVTLRIPVSRPVGDLPRVGLASLLRIHRIKPSEIGDLASSVQEMAGKMAAAGSDVVIDYWVSDAEVAIDVTGDGRTLRISAPRS</sequence>
<gene>
    <name evidence="1" type="ORF">METZ01_LOCUS412985</name>
</gene>
<proteinExistence type="predicted"/>
<evidence type="ECO:0008006" key="2">
    <source>
        <dbReference type="Google" id="ProtNLM"/>
    </source>
</evidence>
<organism evidence="1">
    <name type="scientific">marine metagenome</name>
    <dbReference type="NCBI Taxonomy" id="408172"/>
    <lineage>
        <taxon>unclassified sequences</taxon>
        <taxon>metagenomes</taxon>
        <taxon>ecological metagenomes</taxon>
    </lineage>
</organism>
<protein>
    <recommendedName>
        <fullName evidence="2">Halobacterial output domain-containing protein</fullName>
    </recommendedName>
</protein>
<name>A0A382WQ06_9ZZZZ</name>
<dbReference type="EMBL" id="UINC01161124">
    <property type="protein sequence ID" value="SVD60131.1"/>
    <property type="molecule type" value="Genomic_DNA"/>
</dbReference>
<reference evidence="1" key="1">
    <citation type="submission" date="2018-05" db="EMBL/GenBank/DDBJ databases">
        <authorList>
            <person name="Lanie J.A."/>
            <person name="Ng W.-L."/>
            <person name="Kazmierczak K.M."/>
            <person name="Andrzejewski T.M."/>
            <person name="Davidsen T.M."/>
            <person name="Wayne K.J."/>
            <person name="Tettelin H."/>
            <person name="Glass J.I."/>
            <person name="Rusch D."/>
            <person name="Podicherti R."/>
            <person name="Tsui H.-C.T."/>
            <person name="Winkler M.E."/>
        </authorList>
    </citation>
    <scope>NUCLEOTIDE SEQUENCE</scope>
</reference>
<dbReference type="AlphaFoldDB" id="A0A382WQ06"/>
<evidence type="ECO:0000313" key="1">
    <source>
        <dbReference type="EMBL" id="SVD60131.1"/>
    </source>
</evidence>
<accession>A0A382WQ06</accession>